<reference evidence="2" key="1">
    <citation type="journal article" date="2014" name="Int. J. Syst. Evol. Microbiol.">
        <title>Complete genome sequence of Corynebacterium casei LMG S-19264T (=DSM 44701T), isolated from a smear-ripened cheese.</title>
        <authorList>
            <consortium name="US DOE Joint Genome Institute (JGI-PGF)"/>
            <person name="Walter F."/>
            <person name="Albersmeier A."/>
            <person name="Kalinowski J."/>
            <person name="Ruckert C."/>
        </authorList>
    </citation>
    <scope>NUCLEOTIDE SEQUENCE</scope>
    <source>
        <strain evidence="2">CGMCC 1.10998</strain>
    </source>
</reference>
<feature type="signal peptide" evidence="1">
    <location>
        <begin position="1"/>
        <end position="29"/>
    </location>
</feature>
<keyword evidence="1" id="KW-0732">Signal</keyword>
<dbReference type="PROSITE" id="PS51257">
    <property type="entry name" value="PROKAR_LIPOPROTEIN"/>
    <property type="match status" value="1"/>
</dbReference>
<protein>
    <recommendedName>
        <fullName evidence="4">DUF4398 domain-containing protein</fullName>
    </recommendedName>
</protein>
<feature type="chain" id="PRO_5037517108" description="DUF4398 domain-containing protein" evidence="1">
    <location>
        <begin position="30"/>
        <end position="127"/>
    </location>
</feature>
<dbReference type="AlphaFoldDB" id="A0A916UZP2"/>
<dbReference type="EMBL" id="BMED01000006">
    <property type="protein sequence ID" value="GGC95456.1"/>
    <property type="molecule type" value="Genomic_DNA"/>
</dbReference>
<evidence type="ECO:0008006" key="4">
    <source>
        <dbReference type="Google" id="ProtNLM"/>
    </source>
</evidence>
<comment type="caution">
    <text evidence="2">The sequence shown here is derived from an EMBL/GenBank/DDBJ whole genome shotgun (WGS) entry which is preliminary data.</text>
</comment>
<evidence type="ECO:0000313" key="3">
    <source>
        <dbReference type="Proteomes" id="UP000637423"/>
    </source>
</evidence>
<reference evidence="2" key="2">
    <citation type="submission" date="2020-09" db="EMBL/GenBank/DDBJ databases">
        <authorList>
            <person name="Sun Q."/>
            <person name="Zhou Y."/>
        </authorList>
    </citation>
    <scope>NUCLEOTIDE SEQUENCE</scope>
    <source>
        <strain evidence="2">CGMCC 1.10998</strain>
    </source>
</reference>
<dbReference type="RefSeq" id="WP_188568723.1">
    <property type="nucleotide sequence ID" value="NZ_BMED01000006.1"/>
</dbReference>
<dbReference type="Proteomes" id="UP000637423">
    <property type="component" value="Unassembled WGS sequence"/>
</dbReference>
<name>A0A916UZP2_9BURK</name>
<accession>A0A916UZP2</accession>
<proteinExistence type="predicted"/>
<organism evidence="2 3">
    <name type="scientific">Undibacterium terreum</name>
    <dbReference type="NCBI Taxonomy" id="1224302"/>
    <lineage>
        <taxon>Bacteria</taxon>
        <taxon>Pseudomonadati</taxon>
        <taxon>Pseudomonadota</taxon>
        <taxon>Betaproteobacteria</taxon>
        <taxon>Burkholderiales</taxon>
        <taxon>Oxalobacteraceae</taxon>
        <taxon>Undibacterium</taxon>
    </lineage>
</organism>
<sequence>MKTANTFKSSVIVATALVAAVFVSGCAFHAGTQQVAGSDVQTVTMTAKRMTTDEKIAFDTAAATAQTVVVAAKRMTEDEKIAFDTATAGTQTVVIAAKRLTAEQKLAMLQQDLRIQASAVQRNQPAA</sequence>
<gene>
    <name evidence="2" type="ORF">GCM10011396_48520</name>
</gene>
<evidence type="ECO:0000313" key="2">
    <source>
        <dbReference type="EMBL" id="GGC95456.1"/>
    </source>
</evidence>
<keyword evidence="3" id="KW-1185">Reference proteome</keyword>
<evidence type="ECO:0000256" key="1">
    <source>
        <dbReference type="SAM" id="SignalP"/>
    </source>
</evidence>